<evidence type="ECO:0000256" key="3">
    <source>
        <dbReference type="ARBA" id="ARBA00022475"/>
    </source>
</evidence>
<dbReference type="GO" id="GO:0005886">
    <property type="term" value="C:plasma membrane"/>
    <property type="evidence" value="ECO:0007669"/>
    <property type="project" value="UniProtKB-SubCell"/>
</dbReference>
<evidence type="ECO:0000259" key="8">
    <source>
        <dbReference type="PROSITE" id="PS50928"/>
    </source>
</evidence>
<feature type="transmembrane region" description="Helical" evidence="7">
    <location>
        <begin position="50"/>
        <end position="72"/>
    </location>
</feature>
<comment type="similarity">
    <text evidence="7">Belongs to the binding-protein-dependent transport system permease family.</text>
</comment>
<comment type="subcellular location">
    <subcellularLocation>
        <location evidence="1 7">Cell membrane</location>
        <topology evidence="1 7">Multi-pass membrane protein</topology>
    </subcellularLocation>
</comment>
<feature type="transmembrane region" description="Helical" evidence="7">
    <location>
        <begin position="225"/>
        <end position="250"/>
    </location>
</feature>
<evidence type="ECO:0000256" key="1">
    <source>
        <dbReference type="ARBA" id="ARBA00004651"/>
    </source>
</evidence>
<name>A0A0M4M1E6_BIFLI</name>
<evidence type="ECO:0000256" key="7">
    <source>
        <dbReference type="RuleBase" id="RU363032"/>
    </source>
</evidence>
<dbReference type="PANTHER" id="PTHR43744:SF12">
    <property type="entry name" value="ABC TRANSPORTER PERMEASE PROTEIN MG189-RELATED"/>
    <property type="match status" value="1"/>
</dbReference>
<feature type="transmembrane region" description="Helical" evidence="7">
    <location>
        <begin position="149"/>
        <end position="171"/>
    </location>
</feature>
<dbReference type="Proteomes" id="UP000067206">
    <property type="component" value="Chromosome"/>
</dbReference>
<evidence type="ECO:0000256" key="6">
    <source>
        <dbReference type="ARBA" id="ARBA00023136"/>
    </source>
</evidence>
<gene>
    <name evidence="9" type="ORF">RY67_298</name>
</gene>
<dbReference type="PANTHER" id="PTHR43744">
    <property type="entry name" value="ABC TRANSPORTER PERMEASE PROTEIN MG189-RELATED-RELATED"/>
    <property type="match status" value="1"/>
</dbReference>
<keyword evidence="2 7" id="KW-0813">Transport</keyword>
<reference evidence="9 10" key="1">
    <citation type="submission" date="2014-12" db="EMBL/GenBank/DDBJ databases">
        <title>Complete genome sequence of Bifidobacterium longum subsp. infantis BT1.</title>
        <authorList>
            <person name="Kim J.F."/>
            <person name="Kwak M.-J."/>
        </authorList>
    </citation>
    <scope>NUCLEOTIDE SEQUENCE [LARGE SCALE GENOMIC DNA]</scope>
    <source>
        <strain evidence="9 10">BT1</strain>
    </source>
</reference>
<dbReference type="AlphaFoldDB" id="A0A0M4M1E6"/>
<dbReference type="InterPro" id="IPR035906">
    <property type="entry name" value="MetI-like_sf"/>
</dbReference>
<evidence type="ECO:0000256" key="4">
    <source>
        <dbReference type="ARBA" id="ARBA00022692"/>
    </source>
</evidence>
<dbReference type="Gene3D" id="1.10.3720.10">
    <property type="entry name" value="MetI-like"/>
    <property type="match status" value="1"/>
</dbReference>
<evidence type="ECO:0000256" key="2">
    <source>
        <dbReference type="ARBA" id="ARBA00022448"/>
    </source>
</evidence>
<feature type="transmembrane region" description="Helical" evidence="7">
    <location>
        <begin position="113"/>
        <end position="137"/>
    </location>
</feature>
<evidence type="ECO:0000313" key="9">
    <source>
        <dbReference type="EMBL" id="ALE08372.1"/>
    </source>
</evidence>
<feature type="transmembrane region" description="Helical" evidence="7">
    <location>
        <begin position="292"/>
        <end position="311"/>
    </location>
</feature>
<evidence type="ECO:0000313" key="10">
    <source>
        <dbReference type="Proteomes" id="UP000067206"/>
    </source>
</evidence>
<dbReference type="PATRIC" id="fig|1682.24.peg.297"/>
<keyword evidence="4 7" id="KW-0812">Transmembrane</keyword>
<sequence>MMSEAIAKPRSKSLQRRDAKLALKASKHYKRMQQREPAPKLTGRQRVLNWLLHIIMAVMVIYCLVPLLWVVFSSTKTSEGIFSSFGLWFDDKNVFWQNVQDTFSYQNGAYTRWLFNTIMYAVVAGVGATIIATFAGYAIATMRFPGRNALLAVTLAFMSIPSTVITVPLFLMYSKIGLVGTPWAVIIPQLATPFGLYLMIIYAQTSIPVSLIEAAKLDGASTWTIFWKVGFPLLSPGFVTVLLFTLVGVWNNYFLPLIMLSDTNDYPLTVGLNMWLKMGAQGTANGQVPNNLIITGSLIAVVPLIIAFMFLQKYWQSGLAAGSVKQ</sequence>
<dbReference type="EMBL" id="CP010411">
    <property type="protein sequence ID" value="ALE08372.1"/>
    <property type="molecule type" value="Genomic_DNA"/>
</dbReference>
<dbReference type="CDD" id="cd06261">
    <property type="entry name" value="TM_PBP2"/>
    <property type="match status" value="1"/>
</dbReference>
<organism evidence="9 10">
    <name type="scientific">Bifidobacterium longum subsp. infantis</name>
    <dbReference type="NCBI Taxonomy" id="1682"/>
    <lineage>
        <taxon>Bacteria</taxon>
        <taxon>Bacillati</taxon>
        <taxon>Actinomycetota</taxon>
        <taxon>Actinomycetes</taxon>
        <taxon>Bifidobacteriales</taxon>
        <taxon>Bifidobacteriaceae</taxon>
        <taxon>Bifidobacterium</taxon>
    </lineage>
</organism>
<protein>
    <submittedName>
        <fullName evidence="9">ABC transporter permease component</fullName>
    </submittedName>
</protein>
<accession>A0A0M4M1E6</accession>
<dbReference type="InterPro" id="IPR000515">
    <property type="entry name" value="MetI-like"/>
</dbReference>
<feature type="domain" description="ABC transmembrane type-1" evidence="8">
    <location>
        <begin position="114"/>
        <end position="311"/>
    </location>
</feature>
<keyword evidence="3" id="KW-1003">Cell membrane</keyword>
<proteinExistence type="inferred from homology"/>
<dbReference type="Pfam" id="PF00528">
    <property type="entry name" value="BPD_transp_1"/>
    <property type="match status" value="1"/>
</dbReference>
<evidence type="ECO:0000256" key="5">
    <source>
        <dbReference type="ARBA" id="ARBA00022989"/>
    </source>
</evidence>
<keyword evidence="6 7" id="KW-0472">Membrane</keyword>
<feature type="transmembrane region" description="Helical" evidence="7">
    <location>
        <begin position="183"/>
        <end position="204"/>
    </location>
</feature>
<dbReference type="PROSITE" id="PS50928">
    <property type="entry name" value="ABC_TM1"/>
    <property type="match status" value="1"/>
</dbReference>
<dbReference type="GO" id="GO:0055085">
    <property type="term" value="P:transmembrane transport"/>
    <property type="evidence" value="ECO:0007669"/>
    <property type="project" value="InterPro"/>
</dbReference>
<dbReference type="SUPFAM" id="SSF161098">
    <property type="entry name" value="MetI-like"/>
    <property type="match status" value="1"/>
</dbReference>
<keyword evidence="5 7" id="KW-1133">Transmembrane helix</keyword>